<gene>
    <name evidence="1" type="ORF">TU73_21860</name>
</gene>
<name>A0A0R2Y2G6_9PSED</name>
<reference evidence="1 2" key="1">
    <citation type="submission" date="2015-02" db="EMBL/GenBank/DDBJ databases">
        <title>Pseudomonas helleri sp. nov. and Pseudomonas weihenstephanensis sp. nov., isolated from raw cows milk.</title>
        <authorList>
            <person name="von Neubeck M."/>
            <person name="Huptas C."/>
            <person name="Wenning M."/>
            <person name="Scherer S."/>
        </authorList>
    </citation>
    <scope>NUCLEOTIDE SEQUENCE [LARGE SCALE GENOMIC DNA]</scope>
    <source>
        <strain evidence="1 2">DSM 17149</strain>
    </source>
</reference>
<evidence type="ECO:0000313" key="1">
    <source>
        <dbReference type="EMBL" id="KRP42661.1"/>
    </source>
</evidence>
<proteinExistence type="predicted"/>
<dbReference type="PATRIC" id="fig|75588.4.peg.1121"/>
<dbReference type="AlphaFoldDB" id="A0A0R2Y2G6"/>
<evidence type="ECO:0000313" key="2">
    <source>
        <dbReference type="Proteomes" id="UP000051446"/>
    </source>
</evidence>
<dbReference type="RefSeq" id="WP_057013952.1">
    <property type="nucleotide sequence ID" value="NZ_JYLH01000015.1"/>
</dbReference>
<protein>
    <submittedName>
        <fullName evidence="1">Uncharacterized protein</fullName>
    </submittedName>
</protein>
<dbReference type="Proteomes" id="UP000051446">
    <property type="component" value="Unassembled WGS sequence"/>
</dbReference>
<organism evidence="1 2">
    <name type="scientific">Pseudomonas libanensis</name>
    <dbReference type="NCBI Taxonomy" id="75588"/>
    <lineage>
        <taxon>Bacteria</taxon>
        <taxon>Pseudomonadati</taxon>
        <taxon>Pseudomonadota</taxon>
        <taxon>Gammaproteobacteria</taxon>
        <taxon>Pseudomonadales</taxon>
        <taxon>Pseudomonadaceae</taxon>
        <taxon>Pseudomonas</taxon>
    </lineage>
</organism>
<dbReference type="EMBL" id="JYLH01000015">
    <property type="protein sequence ID" value="KRP42661.1"/>
    <property type="molecule type" value="Genomic_DNA"/>
</dbReference>
<sequence length="144" mass="16436">MPIQKPTDQDSDASILILRDGKARFLKSSDTRASLRHFAVIMKDAGSLTAEYGNTLFPRDEPYEFAFPRDEDMHRGNIDYRDEKGVYFIKPTSGKFFVVSKEAGPLDTYINYITYVNLKFEFEGQELTINGTGEATFVFNRQPS</sequence>
<accession>A0A0R2Y2G6</accession>
<comment type="caution">
    <text evidence="1">The sequence shown here is derived from an EMBL/GenBank/DDBJ whole genome shotgun (WGS) entry which is preliminary data.</text>
</comment>